<gene>
    <name evidence="2" type="ORF">JKL49_04255</name>
</gene>
<proteinExistence type="predicted"/>
<protein>
    <submittedName>
        <fullName evidence="2">Uncharacterized protein</fullName>
    </submittedName>
</protein>
<feature type="transmembrane region" description="Helical" evidence="1">
    <location>
        <begin position="12"/>
        <end position="39"/>
    </location>
</feature>
<keyword evidence="1" id="KW-0472">Membrane</keyword>
<dbReference type="EMBL" id="JAGSGD010000001">
    <property type="protein sequence ID" value="MBR7618591.1"/>
    <property type="molecule type" value="Genomic_DNA"/>
</dbReference>
<comment type="caution">
    <text evidence="2">The sequence shown here is derived from an EMBL/GenBank/DDBJ whole genome shotgun (WGS) entry which is preliminary data.</text>
</comment>
<accession>A0A941CXQ7</accession>
<keyword evidence="1" id="KW-0812">Transmembrane</keyword>
<sequence length="474" mass="51994">MTANEIHVDDQVVNLVGNFIGGALIAALLGLALAIYALAKNSLHWRPFVNATAAGVLIVLLGAGISTTAYYGLRLFYQPLPANFSVLLTPPVQGFYWPKPTALVGSEIAARSDRPFDFLPTGSTRGAVSATGSIGALEIEWLRKAKAGPYDLEVRLTGDCLFDNLEKVEGGPILIRKPNVRHIKISLDEGLSDVRISNINHQNISYKPNNATFYWLDNTEPITQGNINVKYFTSQGDEFTSSSSDPFQILAGMTLLKPGDGKLISTPRTLTLNVDGKSSIYKFTTPRLRRRDAKLVCHPLALPASQAGSRALREVHLGILVALKRPPQPTEYFGDSESTLKIGGYLGSTNVELVPSENLARSTGGKLEMISARGNLSEFTVDDREITLRAQDNLVATGEVDATYGDEGRLRLTGRSEALWKNSTRLNTTRWERLPNDMRLWVLGAIIATLGGIFTWTSARVRRFHGEDMRNWVL</sequence>
<keyword evidence="1" id="KW-1133">Transmembrane helix</keyword>
<feature type="transmembrane region" description="Helical" evidence="1">
    <location>
        <begin position="440"/>
        <end position="459"/>
    </location>
</feature>
<dbReference type="AlphaFoldDB" id="A0A941CXQ7"/>
<evidence type="ECO:0000313" key="3">
    <source>
        <dbReference type="Proteomes" id="UP000622580"/>
    </source>
</evidence>
<evidence type="ECO:0000256" key="1">
    <source>
        <dbReference type="SAM" id="Phobius"/>
    </source>
</evidence>
<dbReference type="Proteomes" id="UP000622580">
    <property type="component" value="Unassembled WGS sequence"/>
</dbReference>
<organism evidence="2 3">
    <name type="scientific">Phenylobacterium glaciei</name>
    <dbReference type="NCBI Taxonomy" id="2803784"/>
    <lineage>
        <taxon>Bacteria</taxon>
        <taxon>Pseudomonadati</taxon>
        <taxon>Pseudomonadota</taxon>
        <taxon>Alphaproteobacteria</taxon>
        <taxon>Caulobacterales</taxon>
        <taxon>Caulobacteraceae</taxon>
        <taxon>Phenylobacterium</taxon>
    </lineage>
</organism>
<keyword evidence="3" id="KW-1185">Reference proteome</keyword>
<feature type="transmembrane region" description="Helical" evidence="1">
    <location>
        <begin position="51"/>
        <end position="73"/>
    </location>
</feature>
<evidence type="ECO:0000313" key="2">
    <source>
        <dbReference type="EMBL" id="MBR7618591.1"/>
    </source>
</evidence>
<dbReference type="RefSeq" id="WP_215338466.1">
    <property type="nucleotide sequence ID" value="NZ_JAGSGD010000001.1"/>
</dbReference>
<name>A0A941CXQ7_9CAUL</name>
<reference evidence="2" key="1">
    <citation type="submission" date="2021-04" db="EMBL/GenBank/DDBJ databases">
        <title>Draft genome assembly of strain Phenylobacterium sp. 20VBR1 using MiniION and Illumina platforms.</title>
        <authorList>
            <person name="Thomas F.A."/>
            <person name="Krishnan K.P."/>
            <person name="Sinha R.K."/>
        </authorList>
    </citation>
    <scope>NUCLEOTIDE SEQUENCE</scope>
    <source>
        <strain evidence="2">20VBR1</strain>
    </source>
</reference>